<evidence type="ECO:0008006" key="3">
    <source>
        <dbReference type="Google" id="ProtNLM"/>
    </source>
</evidence>
<sequence>MLPTLPHEIYELICIHLLGSDMDLHAYSLSCHHFHSIAQKYLFEKITLMFSHVGMEHTNVDKICHLLLSSPQIAALVKEVAIVDDRRAVRMQPSYLCREAIFSTQGLPRLTNLETLRLESTGFPTLMWPSISSDMANALNNTCHRNIAHLALYRVMDVPLEILDGCTSLVELSLELVTFSRHEMDEFESGRWKSTRNHNIPKLKSLQVTLSDPLFHFFSKWITSSKCNLDASTQRRFSATMTMEYHDLGNVNRILQACTDTLEIFCFSPTLLDHPNKSATIDHIDIRSLPRLRVLRLRVGIVSRRRLQGYTLHSIFPWTFDLLRQLESSLTVCEISLKVSLAKELENGAIRGRGVIDMSAWGSLDSFLALNVTPLRSLRFICLDVEMESSIDARQQIRQHLPQLNDKGILRVEVASALLGFLCTDDKEFPRRVR</sequence>
<gene>
    <name evidence="1" type="ORF">HYPSUDRAFT_1029060</name>
</gene>
<reference evidence="2" key="1">
    <citation type="submission" date="2014-04" db="EMBL/GenBank/DDBJ databases">
        <title>Evolutionary Origins and Diversification of the Mycorrhizal Mutualists.</title>
        <authorList>
            <consortium name="DOE Joint Genome Institute"/>
            <consortium name="Mycorrhizal Genomics Consortium"/>
            <person name="Kohler A."/>
            <person name="Kuo A."/>
            <person name="Nagy L.G."/>
            <person name="Floudas D."/>
            <person name="Copeland A."/>
            <person name="Barry K.W."/>
            <person name="Cichocki N."/>
            <person name="Veneault-Fourrey C."/>
            <person name="LaButti K."/>
            <person name="Lindquist E.A."/>
            <person name="Lipzen A."/>
            <person name="Lundell T."/>
            <person name="Morin E."/>
            <person name="Murat C."/>
            <person name="Riley R."/>
            <person name="Ohm R."/>
            <person name="Sun H."/>
            <person name="Tunlid A."/>
            <person name="Henrissat B."/>
            <person name="Grigoriev I.V."/>
            <person name="Hibbett D.S."/>
            <person name="Martin F."/>
        </authorList>
    </citation>
    <scope>NUCLEOTIDE SEQUENCE [LARGE SCALE GENOMIC DNA]</scope>
    <source>
        <strain evidence="2">FD-334 SS-4</strain>
    </source>
</reference>
<evidence type="ECO:0000313" key="1">
    <source>
        <dbReference type="EMBL" id="KJA26748.1"/>
    </source>
</evidence>
<name>A0A0D2MRZ7_HYPSF</name>
<keyword evidence="2" id="KW-1185">Reference proteome</keyword>
<protein>
    <recommendedName>
        <fullName evidence="3">F-box domain-containing protein</fullName>
    </recommendedName>
</protein>
<dbReference type="AlphaFoldDB" id="A0A0D2MRZ7"/>
<dbReference type="STRING" id="945553.A0A0D2MRZ7"/>
<proteinExistence type="predicted"/>
<dbReference type="Proteomes" id="UP000054270">
    <property type="component" value="Unassembled WGS sequence"/>
</dbReference>
<dbReference type="OrthoDB" id="2788229at2759"/>
<accession>A0A0D2MRZ7</accession>
<dbReference type="EMBL" id="KN817526">
    <property type="protein sequence ID" value="KJA26748.1"/>
    <property type="molecule type" value="Genomic_DNA"/>
</dbReference>
<organism evidence="1 2">
    <name type="scientific">Hypholoma sublateritium (strain FD-334 SS-4)</name>
    <dbReference type="NCBI Taxonomy" id="945553"/>
    <lineage>
        <taxon>Eukaryota</taxon>
        <taxon>Fungi</taxon>
        <taxon>Dikarya</taxon>
        <taxon>Basidiomycota</taxon>
        <taxon>Agaricomycotina</taxon>
        <taxon>Agaricomycetes</taxon>
        <taxon>Agaricomycetidae</taxon>
        <taxon>Agaricales</taxon>
        <taxon>Agaricineae</taxon>
        <taxon>Strophariaceae</taxon>
        <taxon>Hypholoma</taxon>
    </lineage>
</organism>
<evidence type="ECO:0000313" key="2">
    <source>
        <dbReference type="Proteomes" id="UP000054270"/>
    </source>
</evidence>